<dbReference type="SUPFAM" id="SSF101898">
    <property type="entry name" value="NHL repeat"/>
    <property type="match status" value="1"/>
</dbReference>
<dbReference type="GO" id="GO:0043161">
    <property type="term" value="P:proteasome-mediated ubiquitin-dependent protein catabolic process"/>
    <property type="evidence" value="ECO:0007669"/>
    <property type="project" value="TreeGrafter"/>
</dbReference>
<keyword evidence="6" id="KW-1185">Reference proteome</keyword>
<evidence type="ECO:0000313" key="5">
    <source>
        <dbReference type="EnsemblMetazoa" id="G13935.2:cds"/>
    </source>
</evidence>
<dbReference type="InterPro" id="IPR000315">
    <property type="entry name" value="Znf_B-box"/>
</dbReference>
<keyword evidence="1" id="KW-0677">Repeat</keyword>
<dbReference type="Gene3D" id="2.130.10.10">
    <property type="entry name" value="YVTN repeat-like/Quinoprotein amine dehydrogenase"/>
    <property type="match status" value="1"/>
</dbReference>
<dbReference type="CDD" id="cd19756">
    <property type="entry name" value="Bbox2"/>
    <property type="match status" value="1"/>
</dbReference>
<dbReference type="OrthoDB" id="342730at2759"/>
<dbReference type="InterPro" id="IPR050952">
    <property type="entry name" value="TRIM-NHL_E3_ligases"/>
</dbReference>
<dbReference type="InterPro" id="IPR015943">
    <property type="entry name" value="WD40/YVTN_repeat-like_dom_sf"/>
</dbReference>
<dbReference type="Gene3D" id="3.30.160.60">
    <property type="entry name" value="Classic Zinc Finger"/>
    <property type="match status" value="1"/>
</dbReference>
<evidence type="ECO:0000256" key="3">
    <source>
        <dbReference type="PROSITE-ProRule" id="PRU00504"/>
    </source>
</evidence>
<proteinExistence type="predicted"/>
<dbReference type="AlphaFoldDB" id="A0A8W8IGP0"/>
<dbReference type="GO" id="GO:0008270">
    <property type="term" value="F:zinc ion binding"/>
    <property type="evidence" value="ECO:0007669"/>
    <property type="project" value="UniProtKB-KW"/>
</dbReference>
<dbReference type="InterPro" id="IPR001258">
    <property type="entry name" value="NHL_repeat"/>
</dbReference>
<dbReference type="Pfam" id="PF00643">
    <property type="entry name" value="zf-B_box"/>
    <property type="match status" value="1"/>
</dbReference>
<dbReference type="SUPFAM" id="SSF57845">
    <property type="entry name" value="B-box zinc-binding domain"/>
    <property type="match status" value="1"/>
</dbReference>
<dbReference type="Gene3D" id="2.120.10.30">
    <property type="entry name" value="TolB, C-terminal domain"/>
    <property type="match status" value="1"/>
</dbReference>
<dbReference type="InterPro" id="IPR011042">
    <property type="entry name" value="6-blade_b-propeller_TolB-like"/>
</dbReference>
<evidence type="ECO:0000256" key="1">
    <source>
        <dbReference type="ARBA" id="ARBA00022737"/>
    </source>
</evidence>
<dbReference type="EnsemblMetazoa" id="G13935.2">
    <property type="protein sequence ID" value="G13935.2:cds"/>
    <property type="gene ID" value="G13935"/>
</dbReference>
<evidence type="ECO:0000259" key="4">
    <source>
        <dbReference type="PROSITE" id="PS50119"/>
    </source>
</evidence>
<reference evidence="5" key="1">
    <citation type="submission" date="2022-08" db="UniProtKB">
        <authorList>
            <consortium name="EnsemblMetazoa"/>
        </authorList>
    </citation>
    <scope>IDENTIFICATION</scope>
    <source>
        <strain evidence="5">05x7-T-G4-1.051#20</strain>
    </source>
</reference>
<sequence length="561" mass="64110">MDPEYSLQDVVRCHLCETPVPPLHCVICSIHLCKTCVEKHLSDESKEHKIVSFKYRRSTPKCQNHLTRICELYCENCNIPMCALCFSSEEHQTHDVVDILKSLESKTSVLQNDLKELEERVYPNLKEIASNYQEKKTDLDQNSKKLSTSIHKQGEELHREIDIIIEKMISDLNEMHSKYISVLRNQEHEITHTIYEITKSIADLKKLLNSNDDNQILAYKSRNADFRRLPFSLNVSLPSFTPTNINNEYMFQLFGSLSALTIETKSLGYTTESMNIESSSPDRPFIDVPRIIIDIKTDYGHLNKLLGVTCLSDEEIWTCGGDNIVRLYNLHGQLVKSIHTASGNMPYDIALTKCGKLVYTDNDDKTVNIVKNTQIQTVIRLQGWNPLGVCSTSSGDLLVVMDNDKCKQTKVVRYSGTIEKQIVQYNVKGHSFYSYDKNSNIKYIAENRNLDICVSDNKARSVVVVNQAGKLRFTYTGPPSTTTSTKGSFYPVGITIDTHSRMLITDCYNHRIHILDHDGQFLRYIDKCQLRGPWGLCVDNRDSLFVADHITGQVRKIKYNK</sequence>
<dbReference type="PANTHER" id="PTHR24104:SF25">
    <property type="entry name" value="PROTEIN LIN-41"/>
    <property type="match status" value="1"/>
</dbReference>
<feature type="repeat" description="NHL" evidence="3">
    <location>
        <begin position="490"/>
        <end position="518"/>
    </location>
</feature>
<feature type="domain" description="B box-type" evidence="4">
    <location>
        <begin position="57"/>
        <end position="99"/>
    </location>
</feature>
<protein>
    <recommendedName>
        <fullName evidence="4">B box-type domain-containing protein</fullName>
    </recommendedName>
</protein>
<feature type="domain" description="B box-type" evidence="4">
    <location>
        <begin position="8"/>
        <end position="53"/>
    </location>
</feature>
<dbReference type="SMART" id="SM00336">
    <property type="entry name" value="BBOX"/>
    <property type="match status" value="1"/>
</dbReference>
<dbReference type="EnsemblMetazoa" id="G13935.1">
    <property type="protein sequence ID" value="G13935.1:cds"/>
    <property type="gene ID" value="G13935"/>
</dbReference>
<dbReference type="Proteomes" id="UP000005408">
    <property type="component" value="Unassembled WGS sequence"/>
</dbReference>
<evidence type="ECO:0000256" key="2">
    <source>
        <dbReference type="PROSITE-ProRule" id="PRU00024"/>
    </source>
</evidence>
<name>A0A8W8IGP0_MAGGI</name>
<dbReference type="PANTHER" id="PTHR24104">
    <property type="entry name" value="E3 UBIQUITIN-PROTEIN LIGASE NHLRC1-RELATED"/>
    <property type="match status" value="1"/>
</dbReference>
<keyword evidence="2" id="KW-0479">Metal-binding</keyword>
<accession>A0A8W8IGP0</accession>
<dbReference type="GO" id="GO:0061630">
    <property type="term" value="F:ubiquitin protein ligase activity"/>
    <property type="evidence" value="ECO:0007669"/>
    <property type="project" value="TreeGrafter"/>
</dbReference>
<keyword evidence="2" id="KW-0863">Zinc-finger</keyword>
<dbReference type="PROSITE" id="PS50119">
    <property type="entry name" value="ZF_BBOX"/>
    <property type="match status" value="2"/>
</dbReference>
<keyword evidence="2" id="KW-0862">Zinc</keyword>
<dbReference type="GO" id="GO:0000209">
    <property type="term" value="P:protein polyubiquitination"/>
    <property type="evidence" value="ECO:0007669"/>
    <property type="project" value="TreeGrafter"/>
</dbReference>
<organism evidence="5 6">
    <name type="scientific">Magallana gigas</name>
    <name type="common">Pacific oyster</name>
    <name type="synonym">Crassostrea gigas</name>
    <dbReference type="NCBI Taxonomy" id="29159"/>
    <lineage>
        <taxon>Eukaryota</taxon>
        <taxon>Metazoa</taxon>
        <taxon>Spiralia</taxon>
        <taxon>Lophotrochozoa</taxon>
        <taxon>Mollusca</taxon>
        <taxon>Bivalvia</taxon>
        <taxon>Autobranchia</taxon>
        <taxon>Pteriomorphia</taxon>
        <taxon>Ostreida</taxon>
        <taxon>Ostreoidea</taxon>
        <taxon>Ostreidae</taxon>
        <taxon>Magallana</taxon>
    </lineage>
</organism>
<dbReference type="PROSITE" id="PS51125">
    <property type="entry name" value="NHL"/>
    <property type="match status" value="1"/>
</dbReference>
<evidence type="ECO:0000313" key="6">
    <source>
        <dbReference type="Proteomes" id="UP000005408"/>
    </source>
</evidence>